<dbReference type="RefSeq" id="WP_322855248.1">
    <property type="nucleotide sequence ID" value="NZ_JAYDCJ010000003.1"/>
</dbReference>
<sequence>MKTKRKQGMRLYLDTDTYREMLRQVASQETIKTPAEYAAQVLESAIQSRGQTPDSTRPSPT</sequence>
<evidence type="ECO:0008006" key="3">
    <source>
        <dbReference type="Google" id="ProtNLM"/>
    </source>
</evidence>
<name>A0ABU5NY70_9GAMM</name>
<evidence type="ECO:0000313" key="2">
    <source>
        <dbReference type="Proteomes" id="UP001305746"/>
    </source>
</evidence>
<protein>
    <recommendedName>
        <fullName evidence="3">CopG family transcriptional regulator</fullName>
    </recommendedName>
</protein>
<proteinExistence type="predicted"/>
<dbReference type="EMBL" id="JAYDCJ010000003">
    <property type="protein sequence ID" value="MEA1080763.1"/>
    <property type="molecule type" value="Genomic_DNA"/>
</dbReference>
<evidence type="ECO:0000313" key="1">
    <source>
        <dbReference type="EMBL" id="MEA1080763.1"/>
    </source>
</evidence>
<accession>A0ABU5NY70</accession>
<keyword evidence="2" id="KW-1185">Reference proteome</keyword>
<dbReference type="Proteomes" id="UP001305746">
    <property type="component" value="Unassembled WGS sequence"/>
</dbReference>
<gene>
    <name evidence="1" type="ORF">U5822_08775</name>
</gene>
<organism evidence="1 2">
    <name type="scientific">Marinobacter qingdaonensis</name>
    <dbReference type="NCBI Taxonomy" id="3108486"/>
    <lineage>
        <taxon>Bacteria</taxon>
        <taxon>Pseudomonadati</taxon>
        <taxon>Pseudomonadota</taxon>
        <taxon>Gammaproteobacteria</taxon>
        <taxon>Pseudomonadales</taxon>
        <taxon>Marinobacteraceae</taxon>
        <taxon>Marinobacter</taxon>
    </lineage>
</organism>
<comment type="caution">
    <text evidence="1">The sequence shown here is derived from an EMBL/GenBank/DDBJ whole genome shotgun (WGS) entry which is preliminary data.</text>
</comment>
<reference evidence="1 2" key="1">
    <citation type="submission" date="2023-12" db="EMBL/GenBank/DDBJ databases">
        <title>Marinobacter qingdaonensis sp. nov., isolated from the intertidal sediment of Qingdao, PR China.</title>
        <authorList>
            <person name="Li Y."/>
        </authorList>
    </citation>
    <scope>NUCLEOTIDE SEQUENCE [LARGE SCALE GENOMIC DNA]</scope>
    <source>
        <strain evidence="1 2">ASW11-75</strain>
    </source>
</reference>